<keyword evidence="2 5" id="KW-0560">Oxidoreductase</keyword>
<dbReference type="Proteomes" id="UP001218638">
    <property type="component" value="Chromosome"/>
</dbReference>
<proteinExistence type="predicted"/>
<dbReference type="EMBL" id="CP119075">
    <property type="protein sequence ID" value="WED64615.1"/>
    <property type="molecule type" value="Genomic_DNA"/>
</dbReference>
<dbReference type="SUPFAM" id="SSF51316">
    <property type="entry name" value="Mss4-like"/>
    <property type="match status" value="1"/>
</dbReference>
<dbReference type="Pfam" id="PF01641">
    <property type="entry name" value="SelR"/>
    <property type="match status" value="1"/>
</dbReference>
<dbReference type="AlphaFoldDB" id="A0AAE9ZXA8"/>
<dbReference type="KEGG" id="slom:PXH66_19915"/>
<dbReference type="GO" id="GO:0006979">
    <property type="term" value="P:response to oxidative stress"/>
    <property type="evidence" value="ECO:0007669"/>
    <property type="project" value="InterPro"/>
</dbReference>
<dbReference type="InterPro" id="IPR011057">
    <property type="entry name" value="Mss4-like_sf"/>
</dbReference>
<accession>A0AAE9ZXA8</accession>
<reference evidence="5" key="1">
    <citation type="submission" date="2023-03" db="EMBL/GenBank/DDBJ databases">
        <title>Lomoglobus Profundus gen. nov., sp. nov., a novel member of the phylum Verrucomicrobia, isolated from deep-marine sediment of South China Sea.</title>
        <authorList>
            <person name="Ahmad T."/>
            <person name="Ishaq S.E."/>
            <person name="Wang F."/>
        </authorList>
    </citation>
    <scope>NUCLEOTIDE SEQUENCE</scope>
    <source>
        <strain evidence="5">LMO-M01</strain>
    </source>
</reference>
<comment type="catalytic activity">
    <reaction evidence="3">
        <text>L-methionyl-[protein] + [thioredoxin]-disulfide + H2O = L-methionyl-(R)-S-oxide-[protein] + [thioredoxin]-dithiol</text>
        <dbReference type="Rhea" id="RHEA:24164"/>
        <dbReference type="Rhea" id="RHEA-COMP:10698"/>
        <dbReference type="Rhea" id="RHEA-COMP:10700"/>
        <dbReference type="Rhea" id="RHEA-COMP:12313"/>
        <dbReference type="Rhea" id="RHEA-COMP:12314"/>
        <dbReference type="ChEBI" id="CHEBI:15377"/>
        <dbReference type="ChEBI" id="CHEBI:16044"/>
        <dbReference type="ChEBI" id="CHEBI:29950"/>
        <dbReference type="ChEBI" id="CHEBI:45764"/>
        <dbReference type="ChEBI" id="CHEBI:50058"/>
        <dbReference type="EC" id="1.8.4.12"/>
    </reaction>
</comment>
<dbReference type="PROSITE" id="PS51790">
    <property type="entry name" value="MSRB"/>
    <property type="match status" value="1"/>
</dbReference>
<sequence>MTEFTKLTDEEWRERLSGSQYRVLRQAGTDRPFSAAYEQFKHEGAGTYVCTGCGMPLFTSETKFDARCGWPAFYDPASNDAITTKRDASMGVERIEVVCARCEGHLGHLFEGEGFNTPTDERYCINATSLRFVPDEA</sequence>
<dbReference type="RefSeq" id="WP_330930753.1">
    <property type="nucleotide sequence ID" value="NZ_CP119075.1"/>
</dbReference>
<dbReference type="GO" id="GO:0030091">
    <property type="term" value="P:protein repair"/>
    <property type="evidence" value="ECO:0007669"/>
    <property type="project" value="InterPro"/>
</dbReference>
<dbReference type="GO" id="GO:0005737">
    <property type="term" value="C:cytoplasm"/>
    <property type="evidence" value="ECO:0007669"/>
    <property type="project" value="TreeGrafter"/>
</dbReference>
<evidence type="ECO:0000259" key="4">
    <source>
        <dbReference type="PROSITE" id="PS51790"/>
    </source>
</evidence>
<dbReference type="NCBIfam" id="TIGR00357">
    <property type="entry name" value="peptide-methionine (R)-S-oxide reductase MsrB"/>
    <property type="match status" value="1"/>
</dbReference>
<organism evidence="5 6">
    <name type="scientific">Synoicihabitans lomoniglobus</name>
    <dbReference type="NCBI Taxonomy" id="2909285"/>
    <lineage>
        <taxon>Bacteria</taxon>
        <taxon>Pseudomonadati</taxon>
        <taxon>Verrucomicrobiota</taxon>
        <taxon>Opitutia</taxon>
        <taxon>Opitutales</taxon>
        <taxon>Opitutaceae</taxon>
        <taxon>Synoicihabitans</taxon>
    </lineage>
</organism>
<evidence type="ECO:0000313" key="5">
    <source>
        <dbReference type="EMBL" id="WED64615.1"/>
    </source>
</evidence>
<evidence type="ECO:0000256" key="3">
    <source>
        <dbReference type="ARBA" id="ARBA00048488"/>
    </source>
</evidence>
<protein>
    <recommendedName>
        <fullName evidence="1">peptide-methionine (R)-S-oxide reductase</fullName>
        <ecNumber evidence="1">1.8.4.12</ecNumber>
    </recommendedName>
</protein>
<dbReference type="PANTHER" id="PTHR10173:SF52">
    <property type="entry name" value="METHIONINE-R-SULFOXIDE REDUCTASE B1"/>
    <property type="match status" value="1"/>
</dbReference>
<dbReference type="InterPro" id="IPR028427">
    <property type="entry name" value="Met_Sox_Rdtase_MsrB"/>
</dbReference>
<dbReference type="Gene3D" id="2.170.150.20">
    <property type="entry name" value="Peptide methionine sulfoxide reductase"/>
    <property type="match status" value="1"/>
</dbReference>
<evidence type="ECO:0000313" key="6">
    <source>
        <dbReference type="Proteomes" id="UP001218638"/>
    </source>
</evidence>
<name>A0AAE9ZXA8_9BACT</name>
<dbReference type="EC" id="1.8.4.12" evidence="1"/>
<gene>
    <name evidence="5" type="primary">msrB</name>
    <name evidence="5" type="ORF">PXH66_19915</name>
</gene>
<evidence type="ECO:0000256" key="1">
    <source>
        <dbReference type="ARBA" id="ARBA00012499"/>
    </source>
</evidence>
<evidence type="ECO:0000256" key="2">
    <source>
        <dbReference type="ARBA" id="ARBA00023002"/>
    </source>
</evidence>
<feature type="domain" description="MsrB" evidence="4">
    <location>
        <begin position="9"/>
        <end position="135"/>
    </location>
</feature>
<dbReference type="InterPro" id="IPR002579">
    <property type="entry name" value="Met_Sox_Rdtase_MsrB_dom"/>
</dbReference>
<keyword evidence="6" id="KW-1185">Reference proteome</keyword>
<dbReference type="PANTHER" id="PTHR10173">
    <property type="entry name" value="METHIONINE SULFOXIDE REDUCTASE"/>
    <property type="match status" value="1"/>
</dbReference>
<dbReference type="GO" id="GO:0033743">
    <property type="term" value="F:peptide-methionine (R)-S-oxide reductase activity"/>
    <property type="evidence" value="ECO:0007669"/>
    <property type="project" value="UniProtKB-EC"/>
</dbReference>